<dbReference type="InterPro" id="IPR045562">
    <property type="entry name" value="RecG_dom3_C"/>
</dbReference>
<dbReference type="Pfam" id="PF00270">
    <property type="entry name" value="DEAD"/>
    <property type="match status" value="1"/>
</dbReference>
<dbReference type="GO" id="GO:0016787">
    <property type="term" value="F:hydrolase activity"/>
    <property type="evidence" value="ECO:0007669"/>
    <property type="project" value="UniProtKB-KW"/>
</dbReference>
<dbReference type="AlphaFoldDB" id="A0A9D9DEQ3"/>
<dbReference type="GO" id="GO:0005524">
    <property type="term" value="F:ATP binding"/>
    <property type="evidence" value="ECO:0007669"/>
    <property type="project" value="UniProtKB-KW"/>
</dbReference>
<evidence type="ECO:0000259" key="9">
    <source>
        <dbReference type="PROSITE" id="PS51192"/>
    </source>
</evidence>
<dbReference type="PANTHER" id="PTHR47964">
    <property type="entry name" value="ATP-DEPENDENT DNA HELICASE HOMOLOG RECG, CHLOROPLASTIC"/>
    <property type="match status" value="1"/>
</dbReference>
<organism evidence="11 12">
    <name type="scientific">Candidatus Alloenteromonas pullistercoris</name>
    <dbReference type="NCBI Taxonomy" id="2840785"/>
    <lineage>
        <taxon>Bacteria</taxon>
        <taxon>Bacillati</taxon>
        <taxon>Bacillota</taxon>
        <taxon>Bacillota incertae sedis</taxon>
        <taxon>Candidatus Alloenteromonas</taxon>
    </lineage>
</organism>
<keyword evidence="3" id="KW-0378">Hydrolase</keyword>
<dbReference type="Gene3D" id="3.40.50.300">
    <property type="entry name" value="P-loop containing nucleotide triphosphate hydrolases"/>
    <property type="match status" value="2"/>
</dbReference>
<dbReference type="Pfam" id="PF00271">
    <property type="entry name" value="Helicase_C"/>
    <property type="match status" value="1"/>
</dbReference>
<dbReference type="GO" id="GO:0003678">
    <property type="term" value="F:DNA helicase activity"/>
    <property type="evidence" value="ECO:0007669"/>
    <property type="project" value="TreeGrafter"/>
</dbReference>
<keyword evidence="5" id="KW-0067">ATP-binding</keyword>
<gene>
    <name evidence="11" type="ORF">IAC61_03090</name>
</gene>
<keyword evidence="1" id="KW-0547">Nucleotide-binding</keyword>
<evidence type="ECO:0000259" key="10">
    <source>
        <dbReference type="PROSITE" id="PS51194"/>
    </source>
</evidence>
<keyword evidence="4 11" id="KW-0347">Helicase</keyword>
<dbReference type="GO" id="GO:0003677">
    <property type="term" value="F:DNA binding"/>
    <property type="evidence" value="ECO:0007669"/>
    <property type="project" value="UniProtKB-KW"/>
</dbReference>
<evidence type="ECO:0000256" key="4">
    <source>
        <dbReference type="ARBA" id="ARBA00022806"/>
    </source>
</evidence>
<keyword evidence="2" id="KW-0227">DNA damage</keyword>
<dbReference type="SMART" id="SM00487">
    <property type="entry name" value="DEXDc"/>
    <property type="match status" value="1"/>
</dbReference>
<comment type="caution">
    <text evidence="11">The sequence shown here is derived from an EMBL/GenBank/DDBJ whole genome shotgun (WGS) entry which is preliminary data.</text>
</comment>
<dbReference type="InterPro" id="IPR027417">
    <property type="entry name" value="P-loop_NTPase"/>
</dbReference>
<name>A0A9D9DEQ3_9FIRM</name>
<evidence type="ECO:0000256" key="3">
    <source>
        <dbReference type="ARBA" id="ARBA00022801"/>
    </source>
</evidence>
<feature type="domain" description="Helicase C-terminal" evidence="10">
    <location>
        <begin position="450"/>
        <end position="598"/>
    </location>
</feature>
<evidence type="ECO:0000256" key="8">
    <source>
        <dbReference type="ARBA" id="ARBA00049819"/>
    </source>
</evidence>
<dbReference type="PANTHER" id="PTHR47964:SF1">
    <property type="entry name" value="ATP-DEPENDENT DNA HELICASE HOMOLOG RECG, CHLOROPLASTIC"/>
    <property type="match status" value="1"/>
</dbReference>
<reference evidence="11" key="2">
    <citation type="journal article" date="2021" name="PeerJ">
        <title>Extensive microbial diversity within the chicken gut microbiome revealed by metagenomics and culture.</title>
        <authorList>
            <person name="Gilroy R."/>
            <person name="Ravi A."/>
            <person name="Getino M."/>
            <person name="Pursley I."/>
            <person name="Horton D.L."/>
            <person name="Alikhan N.F."/>
            <person name="Baker D."/>
            <person name="Gharbi K."/>
            <person name="Hall N."/>
            <person name="Watson M."/>
            <person name="Adriaenssens E.M."/>
            <person name="Foster-Nyarko E."/>
            <person name="Jarju S."/>
            <person name="Secka A."/>
            <person name="Antonio M."/>
            <person name="Oren A."/>
            <person name="Chaudhuri R.R."/>
            <person name="La Ragione R."/>
            <person name="Hildebrand F."/>
            <person name="Pallen M.J."/>
        </authorList>
    </citation>
    <scope>NUCLEOTIDE SEQUENCE</scope>
    <source>
        <strain evidence="11">17113</strain>
    </source>
</reference>
<evidence type="ECO:0000256" key="1">
    <source>
        <dbReference type="ARBA" id="ARBA00022741"/>
    </source>
</evidence>
<evidence type="ECO:0000313" key="11">
    <source>
        <dbReference type="EMBL" id="MBO8426288.1"/>
    </source>
</evidence>
<dbReference type="PROSITE" id="PS51192">
    <property type="entry name" value="HELICASE_ATP_BIND_1"/>
    <property type="match status" value="1"/>
</dbReference>
<dbReference type="SUPFAM" id="SSF50249">
    <property type="entry name" value="Nucleic acid-binding proteins"/>
    <property type="match status" value="1"/>
</dbReference>
<keyword evidence="6" id="KW-0238">DNA-binding</keyword>
<accession>A0A9D9DEQ3</accession>
<dbReference type="InterPro" id="IPR047112">
    <property type="entry name" value="RecG/Mfd"/>
</dbReference>
<dbReference type="GO" id="GO:0006281">
    <property type="term" value="P:DNA repair"/>
    <property type="evidence" value="ECO:0007669"/>
    <property type="project" value="UniProtKB-KW"/>
</dbReference>
<evidence type="ECO:0000256" key="2">
    <source>
        <dbReference type="ARBA" id="ARBA00022763"/>
    </source>
</evidence>
<dbReference type="InterPro" id="IPR014001">
    <property type="entry name" value="Helicase_ATP-bd"/>
</dbReference>
<keyword evidence="7" id="KW-0234">DNA repair</keyword>
<dbReference type="InterPro" id="IPR001650">
    <property type="entry name" value="Helicase_C-like"/>
</dbReference>
<dbReference type="InterPro" id="IPR033454">
    <property type="entry name" value="RecG_wedge"/>
</dbReference>
<protein>
    <recommendedName>
        <fullName evidence="8">Probable DNA 3'-5' helicase RecG</fullName>
    </recommendedName>
</protein>
<dbReference type="PROSITE" id="PS51194">
    <property type="entry name" value="HELICASE_CTER"/>
    <property type="match status" value="1"/>
</dbReference>
<sequence>MKFTSSPKLDFLLQEMGLNTIEKIIDHLPRRYESFAYTPKEVLRCLPSNRRLVLLGEIITPIKLTRFAKASRCAFYIRDQYGDDYQIIAFNRPYLGKVFKTGDQVTIAATYDDKRHCLNAISIKKGEVGESERLVPVYSLSAEYPQHSYSQLVRKCLELLNGRILDLVPKPFREKYRLLSKQEAYWKCHFPKSEEDVKAGLRVLKYEEALRFTLHSLLVKQANQGLLRGKRFSVDRERLSAFIASLPYKLTSDQEKAVLECLTDMESPHLMTRLLQGDVGTGKTLVAATLAYASFTRGEQTAILAPTESLSKQHFAYFSSLLADKGVNVGLLTGQVKGATRRRLLSSLRDGTIDVLVGTHALFSGDVYYPNLGLAIIDEQHKFGVNQRSRLLGKGENADLLLMSATPIPRTLSLTLYGDLDVSTLSVFPFSKRDVETKIVPSSLPRVAATIKKALGENRQCYVICPHIEGEGVESAKRVFEELDARVPGYCVLLHGGMEEEEKEAALESFRSGQKPVLVATSIVEVGIDVKKASYMFVFSPTSFALSSLHQLRGRIGRDGAKAHFYLCAGSLEDEEREKLEVLVKSNDGFEIAEADLRLRGPGTLAGTKQSGFPDFSFASPVNDLRMFECAREDALSILSKQDDPEYRDFLLLCRQDINMLLA</sequence>
<dbReference type="InterPro" id="IPR011545">
    <property type="entry name" value="DEAD/DEAH_box_helicase_dom"/>
</dbReference>
<dbReference type="EMBL" id="JADINA010000020">
    <property type="protein sequence ID" value="MBO8426288.1"/>
    <property type="molecule type" value="Genomic_DNA"/>
</dbReference>
<reference evidence="11" key="1">
    <citation type="submission" date="2020-10" db="EMBL/GenBank/DDBJ databases">
        <authorList>
            <person name="Gilroy R."/>
        </authorList>
    </citation>
    <scope>NUCLEOTIDE SEQUENCE</scope>
    <source>
        <strain evidence="11">17113</strain>
    </source>
</reference>
<dbReference type="Pfam" id="PF17191">
    <property type="entry name" value="RecG_wedge"/>
    <property type="match status" value="1"/>
</dbReference>
<evidence type="ECO:0000256" key="5">
    <source>
        <dbReference type="ARBA" id="ARBA00022840"/>
    </source>
</evidence>
<evidence type="ECO:0000256" key="7">
    <source>
        <dbReference type="ARBA" id="ARBA00023204"/>
    </source>
</evidence>
<dbReference type="InterPro" id="IPR012340">
    <property type="entry name" value="NA-bd_OB-fold"/>
</dbReference>
<evidence type="ECO:0000256" key="6">
    <source>
        <dbReference type="ARBA" id="ARBA00023125"/>
    </source>
</evidence>
<dbReference type="SMART" id="SM00490">
    <property type="entry name" value="HELICc"/>
    <property type="match status" value="1"/>
</dbReference>
<proteinExistence type="predicted"/>
<feature type="domain" description="Helicase ATP-binding" evidence="9">
    <location>
        <begin position="264"/>
        <end position="425"/>
    </location>
</feature>
<dbReference type="Pfam" id="PF19833">
    <property type="entry name" value="RecG_dom3_C"/>
    <property type="match status" value="1"/>
</dbReference>
<evidence type="ECO:0000313" key="12">
    <source>
        <dbReference type="Proteomes" id="UP000823634"/>
    </source>
</evidence>
<dbReference type="Proteomes" id="UP000823634">
    <property type="component" value="Unassembled WGS sequence"/>
</dbReference>
<dbReference type="SUPFAM" id="SSF52540">
    <property type="entry name" value="P-loop containing nucleoside triphosphate hydrolases"/>
    <property type="match status" value="2"/>
</dbReference>